<dbReference type="Proteomes" id="UP000285266">
    <property type="component" value="Unassembled WGS sequence"/>
</dbReference>
<dbReference type="RefSeq" id="WP_123644557.1">
    <property type="nucleotide sequence ID" value="NZ_JAKDPB010000013.1"/>
</dbReference>
<keyword evidence="1" id="KW-0812">Transmembrane</keyword>
<comment type="caution">
    <text evidence="2">The sequence shown here is derived from an EMBL/GenBank/DDBJ whole genome shotgun (WGS) entry which is preliminary data.</text>
</comment>
<dbReference type="EMBL" id="QRAJ01000002">
    <property type="protein sequence ID" value="ROT87303.1"/>
    <property type="molecule type" value="Genomic_DNA"/>
</dbReference>
<evidence type="ECO:0000256" key="1">
    <source>
        <dbReference type="SAM" id="Phobius"/>
    </source>
</evidence>
<name>A0A423UF28_9BIFI</name>
<feature type="transmembrane region" description="Helical" evidence="1">
    <location>
        <begin position="165"/>
        <end position="185"/>
    </location>
</feature>
<feature type="transmembrane region" description="Helical" evidence="1">
    <location>
        <begin position="237"/>
        <end position="259"/>
    </location>
</feature>
<accession>A0A423UF28</accession>
<sequence>MQVGLGPLCDDMGMPSALCVPDVLHSLSEAMSRIWTASTGLSPSLAPRTALLCAALALLAVMVNRVWSVSRNLITILHEGGHACVALLLGRRLEGIRLHVDTSGVTTSVGRARGPGLTATRFAGYAAPPLCGLGCAALVAHGRSTGVLWLLVLVLLWLVTRTRNAYGWLAILATAGPIVAIAWYGDPVQRAMVAHGVVWFMAFGSLRTLCELIAQRARGQGIGSDADQLALTGMPAWVWITLWLLLCALNLWCTARWLVALP</sequence>
<organism evidence="2 3">
    <name type="scientific">Bifidobacterium mongoliense</name>
    <dbReference type="NCBI Taxonomy" id="518643"/>
    <lineage>
        <taxon>Bacteria</taxon>
        <taxon>Bacillati</taxon>
        <taxon>Actinomycetota</taxon>
        <taxon>Actinomycetes</taxon>
        <taxon>Bifidobacteriales</taxon>
        <taxon>Bifidobacteriaceae</taxon>
        <taxon>Bifidobacterium</taxon>
    </lineage>
</organism>
<proteinExistence type="predicted"/>
<feature type="transmembrane region" description="Helical" evidence="1">
    <location>
        <begin position="130"/>
        <end position="159"/>
    </location>
</feature>
<protein>
    <submittedName>
        <fullName evidence="2">Peptidase M50B-like</fullName>
    </submittedName>
</protein>
<keyword evidence="1" id="KW-0472">Membrane</keyword>
<keyword evidence="1" id="KW-1133">Transmembrane helix</keyword>
<reference evidence="2 3" key="1">
    <citation type="submission" date="2018-07" db="EMBL/GenBank/DDBJ databases">
        <title>The role of parmesan cheese in vectoring bovine microbiota.</title>
        <authorList>
            <person name="Lugli G.A."/>
            <person name="Milani C."/>
        </authorList>
    </citation>
    <scope>NUCLEOTIDE SEQUENCE [LARGE SCALE GENOMIC DNA]</scope>
    <source>
        <strain evidence="2 3">BMONG18</strain>
    </source>
</reference>
<evidence type="ECO:0000313" key="2">
    <source>
        <dbReference type="EMBL" id="ROT87303.1"/>
    </source>
</evidence>
<dbReference type="AlphaFoldDB" id="A0A423UF28"/>
<evidence type="ECO:0000313" key="3">
    <source>
        <dbReference type="Proteomes" id="UP000285266"/>
    </source>
</evidence>
<dbReference type="InterPro" id="IPR049500">
    <property type="entry name" value="Peptidase_M50B-like"/>
</dbReference>
<gene>
    <name evidence="2" type="ORF">BMONG18_0470</name>
</gene>
<dbReference type="Pfam" id="PF13398">
    <property type="entry name" value="Peptidase_M50B"/>
    <property type="match status" value="1"/>
</dbReference>